<gene>
    <name evidence="6" type="primary">LTE1</name>
    <name evidence="6" type="ORF">MYAM1_003268</name>
</gene>
<feature type="compositionally biased region" description="Low complexity" evidence="3">
    <location>
        <begin position="980"/>
        <end position="995"/>
    </location>
</feature>
<organism evidence="6 7">
    <name type="scientific">Malassezia yamatoensis</name>
    <dbReference type="NCBI Taxonomy" id="253288"/>
    <lineage>
        <taxon>Eukaryota</taxon>
        <taxon>Fungi</taxon>
        <taxon>Dikarya</taxon>
        <taxon>Basidiomycota</taxon>
        <taxon>Ustilaginomycotina</taxon>
        <taxon>Malasseziomycetes</taxon>
        <taxon>Malasseziales</taxon>
        <taxon>Malasseziaceae</taxon>
        <taxon>Malassezia</taxon>
    </lineage>
</organism>
<protein>
    <submittedName>
        <fullName evidence="6">Guanine nucleotide exchange factor lte1</fullName>
    </submittedName>
</protein>
<feature type="compositionally biased region" description="Polar residues" evidence="3">
    <location>
        <begin position="118"/>
        <end position="128"/>
    </location>
</feature>
<feature type="compositionally biased region" description="Polar residues" evidence="3">
    <location>
        <begin position="867"/>
        <end position="885"/>
    </location>
</feature>
<feature type="compositionally biased region" description="Polar residues" evidence="3">
    <location>
        <begin position="137"/>
        <end position="149"/>
    </location>
</feature>
<dbReference type="PANTHER" id="PTHR23113">
    <property type="entry name" value="GUANINE NUCLEOTIDE EXCHANGE FACTOR"/>
    <property type="match status" value="1"/>
</dbReference>
<feature type="region of interest" description="Disordered" evidence="3">
    <location>
        <begin position="867"/>
        <end position="995"/>
    </location>
</feature>
<feature type="compositionally biased region" description="Basic residues" evidence="3">
    <location>
        <begin position="912"/>
        <end position="923"/>
    </location>
</feature>
<evidence type="ECO:0000256" key="1">
    <source>
        <dbReference type="ARBA" id="ARBA00022658"/>
    </source>
</evidence>
<dbReference type="EMBL" id="CP119947">
    <property type="protein sequence ID" value="WFD00519.1"/>
    <property type="molecule type" value="Genomic_DNA"/>
</dbReference>
<feature type="region of interest" description="Disordered" evidence="3">
    <location>
        <begin position="1"/>
        <end position="231"/>
    </location>
</feature>
<dbReference type="InterPro" id="IPR001895">
    <property type="entry name" value="RASGEF_cat_dom"/>
</dbReference>
<evidence type="ECO:0000256" key="2">
    <source>
        <dbReference type="PROSITE-ProRule" id="PRU00168"/>
    </source>
</evidence>
<dbReference type="InterPro" id="IPR008937">
    <property type="entry name" value="Ras-like_GEF"/>
</dbReference>
<feature type="compositionally biased region" description="Polar residues" evidence="3">
    <location>
        <begin position="197"/>
        <end position="219"/>
    </location>
</feature>
<feature type="compositionally biased region" description="Basic and acidic residues" evidence="3">
    <location>
        <begin position="442"/>
        <end position="452"/>
    </location>
</feature>
<proteinExistence type="predicted"/>
<evidence type="ECO:0000313" key="6">
    <source>
        <dbReference type="EMBL" id="WFD00519.1"/>
    </source>
</evidence>
<dbReference type="GO" id="GO:0005886">
    <property type="term" value="C:plasma membrane"/>
    <property type="evidence" value="ECO:0007669"/>
    <property type="project" value="TreeGrafter"/>
</dbReference>
<feature type="compositionally biased region" description="Polar residues" evidence="3">
    <location>
        <begin position="484"/>
        <end position="499"/>
    </location>
</feature>
<evidence type="ECO:0000259" key="4">
    <source>
        <dbReference type="PROSITE" id="PS50009"/>
    </source>
</evidence>
<dbReference type="Pfam" id="PF00618">
    <property type="entry name" value="RasGEF_N"/>
    <property type="match status" value="1"/>
</dbReference>
<dbReference type="Gene3D" id="1.10.840.10">
    <property type="entry name" value="Ras guanine-nucleotide exchange factors catalytic domain"/>
    <property type="match status" value="1"/>
</dbReference>
<name>A0AAJ5YTM9_9BASI</name>
<keyword evidence="7" id="KW-1185">Reference proteome</keyword>
<dbReference type="PROSITE" id="PS50009">
    <property type="entry name" value="RASGEF_CAT"/>
    <property type="match status" value="1"/>
</dbReference>
<feature type="domain" description="N-terminal Ras-GEF" evidence="5">
    <location>
        <begin position="724"/>
        <end position="853"/>
    </location>
</feature>
<feature type="compositionally biased region" description="Basic residues" evidence="3">
    <location>
        <begin position="38"/>
        <end position="50"/>
    </location>
</feature>
<feature type="region of interest" description="Disordered" evidence="3">
    <location>
        <begin position="293"/>
        <end position="326"/>
    </location>
</feature>
<sequence length="1387" mass="153024">MFLRKSRSTDTLSAKARSDSNITPKVPGTDMSTDSGKKSPRRIKSKRSLRFLRGWSKADQDSMPATSPDKTITAPSAGLDSNTPERPNAGLGILQHGSNQLPTDTDTPSSTTPLFHESQFSGRGTQLPQHRLLRSNELPQTPQQPSIGSQRLVHTPQPFSSSQDSPLSRLTSGPGSSSPSTGLAHQNSPARLYKPPNATQDSASEPWNLTRPTRSSGITNMPLVSAPQNNSENFLQSNRTVLGSIPQEQQQQQVEQQQLQQFQPAEQQQQQQRQVQQPQPQPIDALDSQFALSMPSTQPQGYPQEAQSQNQTNLDANPSTSSYLNQHGATYSEYGYAQEQPVAPLTQQLPPHSVQSATQMPMVTSSSQSAPNPILGSETNQEPMAYSHPQTAHGSESQALSTANQYGRESVSHLPTASAFSYTQDHRRGNYAAQSIASSADLSRDSLQHDSIPRASTPPPYFRGSQRQGDSFHALSANQYAQTNLPTDSSTANPASQAVPNADSEKQISSEQAHAVGERVPDRNDANLQELGPSIDQDVPMLTSSTSMAGLAIGSGPSSAEAPGASWPSSEPTTLPTSSQAETFQPSSVTRAEGMLGSALVLYDDHCVENPSGAPQTAVAWTYDDWFHASDHLATPAAVDEDVTAIVASRRPQQVSPEKYPRIMALAVFCSTLCAIRGQSCVYDMASRIPRDRYDSSTVQQANSDAPAISITTASRNQALFPENRHVVLAATPRRLVAEMTSASSPGLMEDVFLAYRSYFNAHRLQDLLISRADWASSKLQKAPIQETIVHVLRSTHYAFSHWFQTYYMQDFAPDDDLQRRMIEFAMRHVKSSDHWDLTGTDVEVRYGAHRLWQLVQTQGKSELVVQTTGSVSETPSHPVKSSPSLHKARSFTRLFGRDRREETPASPTLNRTRKPSMRRSPHVRGASGTSTYSLAAAAQPPGHARKPSNPINSDSPRSKADSIFRRNKSLRRKTKNEDSSAAATSSQDADASFASSVPASLNEFESDSVKTPSGKDSIGVKHDQAIQQLESQLKANHFAGGTERSRDGPIQWIPAHADAPWKDAQRMSTIQLARSQLKAPATPGWKQNGTLLLSQRPETIAKQLTTLEKQLLLKVSWTELLEHTWDHHSVQQEVWQREYQDYVSWHIRFAGQSQEQQNSPLNNQNVTHVLVARFNRACAWVASHIVTTQDLMERVAILSQWIRIAWDCYLLGNQATLCQIMFGLQSPWIARLQSTWSQIAPWETRVFDALRQFTSPHDQFTSLRLATLNTLNQTASDLPAVTIPFWGIFVSDLTMNDTLSLYVDTHLEPSMIPFYDDLELSQSWDTLLNVYRLRVKARIARDFMALQDSAAEFEEVQMDLPLLAEALQLDTLSATQIQSASLSIQP</sequence>
<dbReference type="SUPFAM" id="SSF48366">
    <property type="entry name" value="Ras GEF"/>
    <property type="match status" value="1"/>
</dbReference>
<evidence type="ECO:0000313" key="7">
    <source>
        <dbReference type="Proteomes" id="UP001219567"/>
    </source>
</evidence>
<reference evidence="6 7" key="1">
    <citation type="submission" date="2023-03" db="EMBL/GenBank/DDBJ databases">
        <title>Mating type loci evolution in Malassezia.</title>
        <authorList>
            <person name="Coelho M.A."/>
        </authorList>
    </citation>
    <scope>NUCLEOTIDE SEQUENCE [LARGE SCALE GENOMIC DNA]</scope>
    <source>
        <strain evidence="6 7">CBS 9725</strain>
    </source>
</reference>
<feature type="compositionally biased region" description="Low complexity" evidence="3">
    <location>
        <begin position="102"/>
        <end position="113"/>
    </location>
</feature>
<dbReference type="InterPro" id="IPR023578">
    <property type="entry name" value="Ras_GEF_dom_sf"/>
</dbReference>
<feature type="compositionally biased region" description="Basic residues" evidence="3">
    <location>
        <begin position="966"/>
        <end position="975"/>
    </location>
</feature>
<feature type="region of interest" description="Disordered" evidence="3">
    <location>
        <begin position="351"/>
        <end position="412"/>
    </location>
</feature>
<dbReference type="InterPro" id="IPR036964">
    <property type="entry name" value="RASGEF_cat_dom_sf"/>
</dbReference>
<dbReference type="Proteomes" id="UP001219567">
    <property type="component" value="Chromosome 5"/>
</dbReference>
<dbReference type="CDD" id="cd06224">
    <property type="entry name" value="REM"/>
    <property type="match status" value="1"/>
</dbReference>
<dbReference type="SMART" id="SM00147">
    <property type="entry name" value="RasGEF"/>
    <property type="match status" value="1"/>
</dbReference>
<dbReference type="PANTHER" id="PTHR23113:SF368">
    <property type="entry name" value="CELL DIVISION CONTROL PROTEIN 25"/>
    <property type="match status" value="1"/>
</dbReference>
<dbReference type="GO" id="GO:0005085">
    <property type="term" value="F:guanyl-nucleotide exchange factor activity"/>
    <property type="evidence" value="ECO:0007669"/>
    <property type="project" value="UniProtKB-KW"/>
</dbReference>
<dbReference type="PROSITE" id="PS50212">
    <property type="entry name" value="RASGEF_NTER"/>
    <property type="match status" value="1"/>
</dbReference>
<feature type="compositionally biased region" description="Low complexity" evidence="3">
    <location>
        <begin position="165"/>
        <end position="183"/>
    </location>
</feature>
<dbReference type="GO" id="GO:0007265">
    <property type="term" value="P:Ras protein signal transduction"/>
    <property type="evidence" value="ECO:0007669"/>
    <property type="project" value="TreeGrafter"/>
</dbReference>
<feature type="compositionally biased region" description="Basic and acidic residues" evidence="3">
    <location>
        <begin position="516"/>
        <end position="525"/>
    </location>
</feature>
<accession>A0AAJ5YTM9</accession>
<evidence type="ECO:0000259" key="5">
    <source>
        <dbReference type="PROSITE" id="PS50212"/>
    </source>
</evidence>
<evidence type="ECO:0000256" key="3">
    <source>
        <dbReference type="SAM" id="MobiDB-lite"/>
    </source>
</evidence>
<dbReference type="Gene3D" id="1.20.870.10">
    <property type="entry name" value="Son of sevenless (SoS) protein Chain: S domain 1"/>
    <property type="match status" value="1"/>
</dbReference>
<feature type="compositionally biased region" description="Low complexity" evidence="3">
    <location>
        <begin position="554"/>
        <end position="579"/>
    </location>
</feature>
<dbReference type="Pfam" id="PF00617">
    <property type="entry name" value="RasGEF"/>
    <property type="match status" value="1"/>
</dbReference>
<feature type="region of interest" description="Disordered" evidence="3">
    <location>
        <begin position="484"/>
        <end position="587"/>
    </location>
</feature>
<dbReference type="InterPro" id="IPR000651">
    <property type="entry name" value="Ras-like_Gua-exchang_fac_N"/>
</dbReference>
<keyword evidence="1 2" id="KW-0344">Guanine-nucleotide releasing factor</keyword>
<feature type="region of interest" description="Disordered" evidence="3">
    <location>
        <begin position="439"/>
        <end position="468"/>
    </location>
</feature>
<feature type="compositionally biased region" description="Low complexity" evidence="3">
    <location>
        <begin position="253"/>
        <end position="278"/>
    </location>
</feature>
<feature type="region of interest" description="Disordered" evidence="3">
    <location>
        <begin position="253"/>
        <end position="281"/>
    </location>
</feature>
<feature type="compositionally biased region" description="Polar residues" evidence="3">
    <location>
        <begin position="63"/>
        <end position="85"/>
    </location>
</feature>
<feature type="domain" description="Ras-GEF" evidence="4">
    <location>
        <begin position="1097"/>
        <end position="1381"/>
    </location>
</feature>